<evidence type="ECO:0000313" key="2">
    <source>
        <dbReference type="EMBL" id="GAA2848011.1"/>
    </source>
</evidence>
<comment type="caution">
    <text evidence="2">The sequence shown here is derived from an EMBL/GenBank/DDBJ whole genome shotgun (WGS) entry which is preliminary data.</text>
</comment>
<sequence>MTATRTLRRAVLWTVPAVAAVAVLFAAALALWLAAPRWGAIALGAGGWLAALVLRGPIIAAVAKLPRERAATVIGAASGPCEEIVRLLLVLLLVSGFPETLWAGYGWAAIEIVYTMVNALAIRSLLGRTDEKSLEARRMLEAQGVLRADGPLWAAVERTGAGMLHIGLTLLLAWQPWLVLVTIPLHSAANLLAVRLMRTSLALTEVLVAAVGAAAFALGLACW</sequence>
<evidence type="ECO:0008006" key="4">
    <source>
        <dbReference type="Google" id="ProtNLM"/>
    </source>
</evidence>
<keyword evidence="3" id="KW-1185">Reference proteome</keyword>
<evidence type="ECO:0000313" key="3">
    <source>
        <dbReference type="Proteomes" id="UP001500831"/>
    </source>
</evidence>
<reference evidence="3" key="1">
    <citation type="journal article" date="2019" name="Int. J. Syst. Evol. Microbiol.">
        <title>The Global Catalogue of Microorganisms (GCM) 10K type strain sequencing project: providing services to taxonomists for standard genome sequencing and annotation.</title>
        <authorList>
            <consortium name="The Broad Institute Genomics Platform"/>
            <consortium name="The Broad Institute Genome Sequencing Center for Infectious Disease"/>
            <person name="Wu L."/>
            <person name="Ma J."/>
        </authorList>
    </citation>
    <scope>NUCLEOTIDE SEQUENCE [LARGE SCALE GENOMIC DNA]</scope>
    <source>
        <strain evidence="3">JCM 6242</strain>
    </source>
</reference>
<feature type="transmembrane region" description="Helical" evidence="1">
    <location>
        <begin position="201"/>
        <end position="222"/>
    </location>
</feature>
<name>A0ABP6I6G3_9ACTN</name>
<feature type="transmembrane region" description="Helical" evidence="1">
    <location>
        <begin position="107"/>
        <end position="126"/>
    </location>
</feature>
<feature type="transmembrane region" description="Helical" evidence="1">
    <location>
        <begin position="168"/>
        <end position="189"/>
    </location>
</feature>
<protein>
    <recommendedName>
        <fullName evidence="4">YhfC family intramembrane metalloprotease</fullName>
    </recommendedName>
</protein>
<dbReference type="EMBL" id="BAAAVI010000002">
    <property type="protein sequence ID" value="GAA2848011.1"/>
    <property type="molecule type" value="Genomic_DNA"/>
</dbReference>
<accession>A0ABP6I6G3</accession>
<gene>
    <name evidence="2" type="ORF">GCM10010517_05180</name>
</gene>
<feature type="transmembrane region" description="Helical" evidence="1">
    <location>
        <begin position="12"/>
        <end position="35"/>
    </location>
</feature>
<dbReference type="Proteomes" id="UP001500831">
    <property type="component" value="Unassembled WGS sequence"/>
</dbReference>
<feature type="transmembrane region" description="Helical" evidence="1">
    <location>
        <begin position="41"/>
        <end position="63"/>
    </location>
</feature>
<keyword evidence="1" id="KW-0812">Transmembrane</keyword>
<evidence type="ECO:0000256" key="1">
    <source>
        <dbReference type="SAM" id="Phobius"/>
    </source>
</evidence>
<keyword evidence="1" id="KW-0472">Membrane</keyword>
<organism evidence="2 3">
    <name type="scientific">Streptosporangium fragile</name>
    <dbReference type="NCBI Taxonomy" id="46186"/>
    <lineage>
        <taxon>Bacteria</taxon>
        <taxon>Bacillati</taxon>
        <taxon>Actinomycetota</taxon>
        <taxon>Actinomycetes</taxon>
        <taxon>Streptosporangiales</taxon>
        <taxon>Streptosporangiaceae</taxon>
        <taxon>Streptosporangium</taxon>
    </lineage>
</organism>
<keyword evidence="1" id="KW-1133">Transmembrane helix</keyword>
<proteinExistence type="predicted"/>
<dbReference type="RefSeq" id="WP_344967366.1">
    <property type="nucleotide sequence ID" value="NZ_BAAAVI010000002.1"/>
</dbReference>
<feature type="transmembrane region" description="Helical" evidence="1">
    <location>
        <begin position="84"/>
        <end position="101"/>
    </location>
</feature>